<evidence type="ECO:0000256" key="7">
    <source>
        <dbReference type="ARBA" id="ARBA00022660"/>
    </source>
</evidence>
<comment type="subunit">
    <text evidence="3">The main subunits of complex b-c1 are: cytochrome b, cytochrome c1 and the Rieske protein.</text>
</comment>
<feature type="binding site" description="axial binding residue" evidence="19">
    <location>
        <position position="84"/>
    </location>
    <ligand>
        <name>heme b</name>
        <dbReference type="ChEBI" id="CHEBI:60344"/>
        <label>b562</label>
    </ligand>
    <ligandPart>
        <name>Fe</name>
        <dbReference type="ChEBI" id="CHEBI:18248"/>
    </ligandPart>
</feature>
<evidence type="ECO:0000256" key="15">
    <source>
        <dbReference type="ARBA" id="ARBA00023128"/>
    </source>
</evidence>
<keyword evidence="12 20" id="KW-1133">Transmembrane helix</keyword>
<comment type="function">
    <text evidence="1 20">Component of the ubiquinol-cytochrome c reductase complex (complex III or cytochrome b-c1 complex) that is part of the mitochondrial respiratory chain. The b-c1 complex mediates electron transfer from ubiquinol to cytochrome c. Contributes to the generation of a proton gradient across the mitochondrial membrane that is then used for ATP synthesis.</text>
</comment>
<dbReference type="RefSeq" id="YP_009040494.1">
    <property type="nucleotide sequence ID" value="NC_024264.1"/>
</dbReference>
<name>A0A059SWW6_9HEMI</name>
<dbReference type="Pfam" id="PF00032">
    <property type="entry name" value="Cytochrom_B_C"/>
    <property type="match status" value="1"/>
</dbReference>
<dbReference type="GeneID" id="19591604"/>
<evidence type="ECO:0000256" key="1">
    <source>
        <dbReference type="ARBA" id="ARBA00002566"/>
    </source>
</evidence>
<evidence type="ECO:0000256" key="11">
    <source>
        <dbReference type="ARBA" id="ARBA00022982"/>
    </source>
</evidence>
<keyword evidence="7 20" id="KW-0679">Respiratory chain</keyword>
<organism evidence="23">
    <name type="scientific">Peirates arcuatus</name>
    <dbReference type="NCBI Taxonomy" id="1442416"/>
    <lineage>
        <taxon>Eukaryota</taxon>
        <taxon>Metazoa</taxon>
        <taxon>Ecdysozoa</taxon>
        <taxon>Arthropoda</taxon>
        <taxon>Hexapoda</taxon>
        <taxon>Insecta</taxon>
        <taxon>Pterygota</taxon>
        <taxon>Neoptera</taxon>
        <taxon>Paraneoptera</taxon>
        <taxon>Hemiptera</taxon>
        <taxon>Heteroptera</taxon>
        <taxon>Panheteroptera</taxon>
        <taxon>Cimicomorpha</taxon>
        <taxon>Reduviidae</taxon>
        <taxon>Peiratinae</taxon>
        <taxon>Peirates</taxon>
    </lineage>
</organism>
<feature type="transmembrane region" description="Helical" evidence="20">
    <location>
        <begin position="289"/>
        <end position="308"/>
    </location>
</feature>
<dbReference type="PROSITE" id="PS51002">
    <property type="entry name" value="CYTB_NTER"/>
    <property type="match status" value="1"/>
</dbReference>
<evidence type="ECO:0000259" key="22">
    <source>
        <dbReference type="PROSITE" id="PS51003"/>
    </source>
</evidence>
<keyword evidence="5 20" id="KW-0813">Transport</keyword>
<sequence length="378" mass="42871">MNKPIRKTHPLFKIINGSLIDLPAPSNISLWWNFGSLLSMCLMIQIITGIFLAMHYTCDIEMAFKSVIHICRDVNNGWLLRNLHANGASLFFMCLYLHIGRGVYYGSYKLHMTWMVGIIMLFLIMGTAFLGYVLPWGQMSLWGATVITNLLSAVPYLGSDMVKWLWGGFSVDNATLTRFFALHFLLPFIIAAFTVIHLLFLHQTGSNNPLGTNSNLDKIPFHPYYSISDLMGVSVTLMMFIMLNLLEPRLLGDPENFIPANPLVTPVHIQPEWYFLFAYAILRSIPNKLGGVIAMVMAIAIIAILPITNNSKFQGNSFYPLNQIMFWFLTTTMILLTWIGARPAEEPYIFTGQVLTVIYFSYFIVNPGILTLWDKLTD</sequence>
<keyword evidence="14" id="KW-0830">Ubiquinone</keyword>
<feature type="transmembrane region" description="Helical" evidence="20">
    <location>
        <begin position="31"/>
        <end position="57"/>
    </location>
</feature>
<reference evidence="23" key="2">
    <citation type="journal article" date="2014" name="Mitochondrial DNA">
        <title>The complete mitochondrial genome of an assassin bug Peirates arcuatus (Hemiptera: Reduviidae).</title>
        <authorList>
            <person name="Zhao G."/>
            <person name="Li H."/>
            <person name="Song F."/>
            <person name="Cai W."/>
        </authorList>
    </citation>
    <scope>NUCLEOTIDE SEQUENCE</scope>
</reference>
<geneLocation type="mitochondrion" evidence="23"/>
<evidence type="ECO:0000256" key="16">
    <source>
        <dbReference type="ARBA" id="ARBA00023136"/>
    </source>
</evidence>
<evidence type="ECO:0000256" key="12">
    <source>
        <dbReference type="ARBA" id="ARBA00022989"/>
    </source>
</evidence>
<evidence type="ECO:0000256" key="10">
    <source>
        <dbReference type="ARBA" id="ARBA00022792"/>
    </source>
</evidence>
<dbReference type="SUPFAM" id="SSF81342">
    <property type="entry name" value="Transmembrane di-heme cytochromes"/>
    <property type="match status" value="1"/>
</dbReference>
<feature type="domain" description="Cytochrome b/b6 N-terminal region profile" evidence="21">
    <location>
        <begin position="1"/>
        <end position="210"/>
    </location>
</feature>
<dbReference type="AlphaFoldDB" id="A0A059SWW6"/>
<evidence type="ECO:0000313" key="23">
    <source>
        <dbReference type="EMBL" id="AHF21755.1"/>
    </source>
</evidence>
<feature type="domain" description="Cytochrome b/b6 C-terminal region profile" evidence="22">
    <location>
        <begin position="211"/>
        <end position="378"/>
    </location>
</feature>
<dbReference type="Gene3D" id="1.20.810.10">
    <property type="entry name" value="Cytochrome Bc1 Complex, Chain C"/>
    <property type="match status" value="1"/>
</dbReference>
<evidence type="ECO:0000256" key="19">
    <source>
        <dbReference type="PIRSR" id="PIRSR038885-2"/>
    </source>
</evidence>
<dbReference type="FunFam" id="1.20.810.10:FF:000002">
    <property type="entry name" value="Cytochrome b"/>
    <property type="match status" value="1"/>
</dbReference>
<dbReference type="CTD" id="4519"/>
<keyword evidence="11 20" id="KW-0249">Electron transport</keyword>
<keyword evidence="9 19" id="KW-0479">Metal-binding</keyword>
<dbReference type="EMBL" id="KF752445">
    <property type="protein sequence ID" value="AHF21755.1"/>
    <property type="molecule type" value="Genomic_DNA"/>
</dbReference>
<dbReference type="InterPro" id="IPR016174">
    <property type="entry name" value="Di-haem_cyt_TM"/>
</dbReference>
<dbReference type="PROSITE" id="PS51003">
    <property type="entry name" value="CYTB_CTER"/>
    <property type="match status" value="1"/>
</dbReference>
<keyword evidence="13 19" id="KW-0408">Iron</keyword>
<feature type="transmembrane region" description="Helical" evidence="20">
    <location>
        <begin position="141"/>
        <end position="159"/>
    </location>
</feature>
<dbReference type="InterPro" id="IPR005797">
    <property type="entry name" value="Cyt_b/b6_N"/>
</dbReference>
<comment type="cofactor">
    <cofactor evidence="20">
        <name>heme b</name>
        <dbReference type="ChEBI" id="CHEBI:60344"/>
    </cofactor>
    <text evidence="20">Binds 2 heme groups non-covalently.</text>
</comment>
<evidence type="ECO:0000256" key="3">
    <source>
        <dbReference type="ARBA" id="ARBA00011649"/>
    </source>
</evidence>
<accession>A0A059SWW6</accession>
<dbReference type="InterPro" id="IPR030689">
    <property type="entry name" value="Cytochrome_b"/>
</dbReference>
<proteinExistence type="inferred from homology"/>
<dbReference type="PANTHER" id="PTHR19271:SF16">
    <property type="entry name" value="CYTOCHROME B"/>
    <property type="match status" value="1"/>
</dbReference>
<keyword evidence="16 20" id="KW-0472">Membrane</keyword>
<feature type="transmembrane region" description="Helical" evidence="20">
    <location>
        <begin position="78"/>
        <end position="99"/>
    </location>
</feature>
<comment type="similarity">
    <text evidence="17 20">Belongs to the cytochrome b family.</text>
</comment>
<keyword evidence="15 20" id="KW-0496">Mitochondrion</keyword>
<dbReference type="InterPro" id="IPR005798">
    <property type="entry name" value="Cyt_b/b6_C"/>
</dbReference>
<evidence type="ECO:0000256" key="13">
    <source>
        <dbReference type="ARBA" id="ARBA00023004"/>
    </source>
</evidence>
<evidence type="ECO:0000256" key="14">
    <source>
        <dbReference type="ARBA" id="ARBA00023075"/>
    </source>
</evidence>
<evidence type="ECO:0000256" key="2">
    <source>
        <dbReference type="ARBA" id="ARBA00004448"/>
    </source>
</evidence>
<feature type="binding site" description="axial binding residue" evidence="19">
    <location>
        <position position="98"/>
    </location>
    <ligand>
        <name>heme b</name>
        <dbReference type="ChEBI" id="CHEBI:60344"/>
        <label>b566</label>
    </ligand>
    <ligandPart>
        <name>Fe</name>
        <dbReference type="ChEBI" id="CHEBI:18248"/>
    </ligandPart>
</feature>
<keyword evidence="10" id="KW-0999">Mitochondrion inner membrane</keyword>
<dbReference type="CDD" id="cd00284">
    <property type="entry name" value="Cytochrome_b_N"/>
    <property type="match status" value="1"/>
</dbReference>
<feature type="transmembrane region" description="Helical" evidence="20">
    <location>
        <begin position="324"/>
        <end position="341"/>
    </location>
</feature>
<keyword evidence="8 20" id="KW-0812">Transmembrane</keyword>
<gene>
    <name evidence="23" type="primary">CYTB</name>
</gene>
<dbReference type="PANTHER" id="PTHR19271">
    <property type="entry name" value="CYTOCHROME B"/>
    <property type="match status" value="1"/>
</dbReference>
<dbReference type="InterPro" id="IPR048260">
    <property type="entry name" value="Cytochrome_b_C_euk/bac"/>
</dbReference>
<evidence type="ECO:0000256" key="8">
    <source>
        <dbReference type="ARBA" id="ARBA00022692"/>
    </source>
</evidence>
<dbReference type="InterPro" id="IPR027387">
    <property type="entry name" value="Cytb/b6-like_sf"/>
</dbReference>
<keyword evidence="6 19" id="KW-0349">Heme</keyword>
<comment type="subcellular location">
    <subcellularLocation>
        <location evidence="2">Mitochondrion inner membrane</location>
        <topology evidence="2">Multi-pass membrane protein</topology>
    </subcellularLocation>
</comment>
<comment type="cofactor">
    <cofactor evidence="19">
        <name>heme</name>
        <dbReference type="ChEBI" id="CHEBI:30413"/>
    </cofactor>
    <text evidence="19">Binds 2 heme groups non-covalently.</text>
</comment>
<evidence type="ECO:0000256" key="17">
    <source>
        <dbReference type="ARBA" id="ARBA00061233"/>
    </source>
</evidence>
<reference evidence="23" key="1">
    <citation type="submission" date="2013-10" db="EMBL/GenBank/DDBJ databases">
        <authorList>
            <person name="Zhao G.Y."/>
            <person name="Cai W.Z."/>
        </authorList>
    </citation>
    <scope>NUCLEOTIDE SEQUENCE</scope>
</reference>
<feature type="transmembrane region" description="Helical" evidence="20">
    <location>
        <begin position="179"/>
        <end position="201"/>
    </location>
</feature>
<dbReference type="CDD" id="cd00290">
    <property type="entry name" value="cytochrome_b_C"/>
    <property type="match status" value="1"/>
</dbReference>
<dbReference type="GO" id="GO:0006122">
    <property type="term" value="P:mitochondrial electron transport, ubiquinol to cytochrome c"/>
    <property type="evidence" value="ECO:0007669"/>
    <property type="project" value="TreeGrafter"/>
</dbReference>
<dbReference type="GO" id="GO:0008121">
    <property type="term" value="F:quinol-cytochrome-c reductase activity"/>
    <property type="evidence" value="ECO:0007669"/>
    <property type="project" value="InterPro"/>
</dbReference>
<dbReference type="InterPro" id="IPR036150">
    <property type="entry name" value="Cyt_b/b6_C_sf"/>
</dbReference>
<feature type="transmembrane region" description="Helical" evidence="20">
    <location>
        <begin position="111"/>
        <end position="134"/>
    </location>
</feature>
<feature type="binding site" description="axial binding residue" evidence="19">
    <location>
        <position position="197"/>
    </location>
    <ligand>
        <name>heme b</name>
        <dbReference type="ChEBI" id="CHEBI:60344"/>
        <label>b566</label>
    </ligand>
    <ligandPart>
        <name>Fe</name>
        <dbReference type="ChEBI" id="CHEBI:18248"/>
    </ligandPart>
</feature>
<evidence type="ECO:0000256" key="9">
    <source>
        <dbReference type="ARBA" id="ARBA00022723"/>
    </source>
</evidence>
<evidence type="ECO:0000256" key="18">
    <source>
        <dbReference type="PIRSR" id="PIRSR038885-1"/>
    </source>
</evidence>
<dbReference type="InterPro" id="IPR048259">
    <property type="entry name" value="Cytochrome_b_N_euk/bac"/>
</dbReference>
<dbReference type="SUPFAM" id="SSF81648">
    <property type="entry name" value="a domain/subunit of cytochrome bc1 complex (Ubiquinol-cytochrome c reductase)"/>
    <property type="match status" value="1"/>
</dbReference>
<dbReference type="Pfam" id="PF00033">
    <property type="entry name" value="Cytochrome_B"/>
    <property type="match status" value="1"/>
</dbReference>
<evidence type="ECO:0000256" key="20">
    <source>
        <dbReference type="RuleBase" id="RU362117"/>
    </source>
</evidence>
<dbReference type="GO" id="GO:0016491">
    <property type="term" value="F:oxidoreductase activity"/>
    <property type="evidence" value="ECO:0007669"/>
    <property type="project" value="UniProtKB-UniRule"/>
</dbReference>
<dbReference type="GO" id="GO:0005743">
    <property type="term" value="C:mitochondrial inner membrane"/>
    <property type="evidence" value="ECO:0007669"/>
    <property type="project" value="UniProtKB-SubCell"/>
</dbReference>
<feature type="transmembrane region" description="Helical" evidence="20">
    <location>
        <begin position="263"/>
        <end position="282"/>
    </location>
</feature>
<evidence type="ECO:0000256" key="4">
    <source>
        <dbReference type="ARBA" id="ARBA00013531"/>
    </source>
</evidence>
<feature type="transmembrane region" description="Helical" evidence="20">
    <location>
        <begin position="222"/>
        <end position="243"/>
    </location>
</feature>
<feature type="transmembrane region" description="Helical" evidence="20">
    <location>
        <begin position="348"/>
        <end position="373"/>
    </location>
</feature>
<feature type="binding site" description="axial binding residue" evidence="19">
    <location>
        <position position="183"/>
    </location>
    <ligand>
        <name>heme b</name>
        <dbReference type="ChEBI" id="CHEBI:60344"/>
        <label>b562</label>
    </ligand>
    <ligandPart>
        <name>Fe</name>
        <dbReference type="ChEBI" id="CHEBI:18248"/>
    </ligandPart>
</feature>
<feature type="binding site" evidence="18">
    <location>
        <position position="202"/>
    </location>
    <ligand>
        <name>a ubiquinone</name>
        <dbReference type="ChEBI" id="CHEBI:16389"/>
    </ligand>
</feature>
<evidence type="ECO:0000256" key="6">
    <source>
        <dbReference type="ARBA" id="ARBA00022617"/>
    </source>
</evidence>
<dbReference type="GO" id="GO:0045275">
    <property type="term" value="C:respiratory chain complex III"/>
    <property type="evidence" value="ECO:0007669"/>
    <property type="project" value="InterPro"/>
</dbReference>
<dbReference type="PIRSF" id="PIRSF038885">
    <property type="entry name" value="COB"/>
    <property type="match status" value="1"/>
</dbReference>
<protein>
    <recommendedName>
        <fullName evidence="4 20">Cytochrome b</fullName>
    </recommendedName>
</protein>
<evidence type="ECO:0000259" key="21">
    <source>
        <dbReference type="PROSITE" id="PS51002"/>
    </source>
</evidence>
<evidence type="ECO:0000256" key="5">
    <source>
        <dbReference type="ARBA" id="ARBA00022448"/>
    </source>
</evidence>
<dbReference type="GO" id="GO:0046872">
    <property type="term" value="F:metal ion binding"/>
    <property type="evidence" value="ECO:0007669"/>
    <property type="project" value="UniProtKB-UniRule"/>
</dbReference>